<keyword evidence="2 8" id="KW-0808">Transferase</keyword>
<evidence type="ECO:0000256" key="2">
    <source>
        <dbReference type="ARBA" id="ARBA00022679"/>
    </source>
</evidence>
<feature type="site" description="Transition state stabilizer" evidence="5">
    <location>
        <position position="591"/>
    </location>
</feature>
<dbReference type="STRING" id="74557.A0A1V9ZM99"/>
<dbReference type="GO" id="GO:0005886">
    <property type="term" value="C:plasma membrane"/>
    <property type="evidence" value="ECO:0007669"/>
    <property type="project" value="TreeGrafter"/>
</dbReference>
<dbReference type="SUPFAM" id="SSF82199">
    <property type="entry name" value="SET domain"/>
    <property type="match status" value="2"/>
</dbReference>
<proteinExistence type="predicted"/>
<dbReference type="InterPro" id="IPR038107">
    <property type="entry name" value="Glycos_transf_N_sf"/>
</dbReference>
<dbReference type="Gene3D" id="2.170.270.10">
    <property type="entry name" value="SET domain"/>
    <property type="match status" value="2"/>
</dbReference>
<evidence type="ECO:0000313" key="8">
    <source>
        <dbReference type="EMBL" id="OQR99114.1"/>
    </source>
</evidence>
<keyword evidence="3" id="KW-0949">S-adenosyl-L-methionine</keyword>
<dbReference type="SMART" id="SM00508">
    <property type="entry name" value="PostSET"/>
    <property type="match status" value="2"/>
</dbReference>
<keyword evidence="9" id="KW-1185">Reference proteome</keyword>
<evidence type="ECO:0000256" key="4">
    <source>
        <dbReference type="PIRSR" id="PIRSR639901-1"/>
    </source>
</evidence>
<dbReference type="InterPro" id="IPR001214">
    <property type="entry name" value="SET_dom"/>
</dbReference>
<dbReference type="GO" id="GO:0008168">
    <property type="term" value="F:methyltransferase activity"/>
    <property type="evidence" value="ECO:0007669"/>
    <property type="project" value="UniProtKB-KW"/>
</dbReference>
<dbReference type="SMART" id="SM00317">
    <property type="entry name" value="SET"/>
    <property type="match status" value="2"/>
</dbReference>
<dbReference type="PROSITE" id="PS50280">
    <property type="entry name" value="SET"/>
    <property type="match status" value="2"/>
</dbReference>
<dbReference type="PANTHER" id="PTHR42755:SF1">
    <property type="entry name" value="3-DEOXY-D-MANNO-OCTULOSONIC ACID TRANSFERASE, MITOCHONDRIAL-RELATED"/>
    <property type="match status" value="1"/>
</dbReference>
<name>A0A1V9ZM99_9STRA</name>
<protein>
    <submittedName>
        <fullName evidence="8">3-deoxy-D-manno-octulosonic acid transferase</fullName>
    </submittedName>
</protein>
<evidence type="ECO:0000259" key="7">
    <source>
        <dbReference type="PROSITE" id="PS50868"/>
    </source>
</evidence>
<feature type="domain" description="Post-SET" evidence="7">
    <location>
        <begin position="129"/>
        <end position="145"/>
    </location>
</feature>
<feature type="domain" description="SET" evidence="6">
    <location>
        <begin position="4"/>
        <end position="119"/>
    </location>
</feature>
<gene>
    <name evidence="8" type="ORF">THRCLA_06606</name>
</gene>
<dbReference type="Gene3D" id="3.40.50.11720">
    <property type="entry name" value="3-Deoxy-D-manno-octulosonic-acid transferase, N-terminal domain"/>
    <property type="match status" value="1"/>
</dbReference>
<comment type="caution">
    <text evidence="8">The sequence shown here is derived from an EMBL/GenBank/DDBJ whole genome shotgun (WGS) entry which is preliminary data.</text>
</comment>
<dbReference type="PROSITE" id="PS50868">
    <property type="entry name" value="POST_SET"/>
    <property type="match status" value="1"/>
</dbReference>
<feature type="domain" description="SET" evidence="6">
    <location>
        <begin position="178"/>
        <end position="294"/>
    </location>
</feature>
<dbReference type="Pfam" id="PF00856">
    <property type="entry name" value="SET"/>
    <property type="match status" value="2"/>
</dbReference>
<evidence type="ECO:0000256" key="1">
    <source>
        <dbReference type="ARBA" id="ARBA00022603"/>
    </source>
</evidence>
<feature type="site" description="Transition state stabilizer" evidence="5">
    <location>
        <position position="512"/>
    </location>
</feature>
<dbReference type="InterPro" id="IPR007507">
    <property type="entry name" value="Glycos_transf_N"/>
</dbReference>
<evidence type="ECO:0000256" key="3">
    <source>
        <dbReference type="ARBA" id="ARBA00022691"/>
    </source>
</evidence>
<keyword evidence="1" id="KW-0489">Methyltransferase</keyword>
<reference evidence="8 9" key="1">
    <citation type="journal article" date="2014" name="Genome Biol. Evol.">
        <title>The secreted proteins of Achlya hypogyna and Thraustotheca clavata identify the ancestral oomycete secretome and reveal gene acquisitions by horizontal gene transfer.</title>
        <authorList>
            <person name="Misner I."/>
            <person name="Blouin N."/>
            <person name="Leonard G."/>
            <person name="Richards T.A."/>
            <person name="Lane C.E."/>
        </authorList>
    </citation>
    <scope>NUCLEOTIDE SEQUENCE [LARGE SCALE GENOMIC DNA]</scope>
    <source>
        <strain evidence="8 9">ATCC 34112</strain>
    </source>
</reference>
<dbReference type="OrthoDB" id="308383at2759"/>
<evidence type="ECO:0000313" key="9">
    <source>
        <dbReference type="Proteomes" id="UP000243217"/>
    </source>
</evidence>
<evidence type="ECO:0000259" key="6">
    <source>
        <dbReference type="PROSITE" id="PS50280"/>
    </source>
</evidence>
<dbReference type="PANTHER" id="PTHR42755">
    <property type="entry name" value="3-DEOXY-MANNO-OCTULOSONATE CYTIDYLYLTRANSFERASE"/>
    <property type="match status" value="1"/>
</dbReference>
<feature type="active site" description="Proton acceptor" evidence="4">
    <location>
        <position position="436"/>
    </location>
</feature>
<dbReference type="Pfam" id="PF04413">
    <property type="entry name" value="Glycos_transf_N"/>
    <property type="match status" value="1"/>
</dbReference>
<sequence length="802" mass="90781">MLPETVELHAFDFYGYEAKGLFASNDMEEGAIVWYWDKATEPLETFTRQEIMIHEDCQKLTNFSYMVGDDTFASTLEPEKDACWYMNHSCDPNCWFDGNDQIVTKRPVKKGEQLCYDYACTESESSLHAGLVCQCGSINCRGKLKFDDWRNPKFIQANHGHLTDFIMKKYAENSWYDSRMELRYKTKTSLGLFCRQDTDCKIYAGETVLVFSGKIVHINEFLEPGAMTSRDYEMSLQIHKDLWQIPAWKETGDKIETSDYINHSCDPTCGMLDSVTVVAIRDISPGDEITIDYCMVNDGCNDQPSDNFLCNCGSFNCRREITTLDWQLPELQSRLGQYFAPFVKHLIENSPFADLVEMKAYRVMWCICRPFIEWFIVSKDFQRKVPQIATSERFGIATPPGKLCTWNTNVKKSTIDAFVLAKDKVVVWIHGASVGECLSALPLIQKLTQAPESCMTQHKVLLTTTTPSARALLQERLKSNPYAHCIFAPLDHAKYVQRFLSTWQPRAALWIESELWPNMITEASKTKIPMGLVNGRISTRSFYRWNSWYGRRLARHLVSQFSALTLCQSLEDLCRFQALGATSARFVGDLKFLSSKPAIDENTLKALKQTIQGRLVWVAVSTHEGEEDICVAAHTQILENDSNALLILIPRHPHRCKALAANFAATFPTKDAIGLRSRDTIPSPNTRVFIVDTIGETQLYFEAVSVVFVGGSLVDVGGHNILEPLRSGCTVLHGPYMSNFVSILSSLSTTSSTVIPVDEAHLSSKLTKQLKSQEIHRLVEDGTVPIQQAIWSEVDKFCHRIG</sequence>
<dbReference type="GO" id="GO:0009245">
    <property type="term" value="P:lipid A biosynthetic process"/>
    <property type="evidence" value="ECO:0007669"/>
    <property type="project" value="TreeGrafter"/>
</dbReference>
<dbReference type="GO" id="GO:0032259">
    <property type="term" value="P:methylation"/>
    <property type="evidence" value="ECO:0007669"/>
    <property type="project" value="UniProtKB-KW"/>
</dbReference>
<accession>A0A1V9ZM99</accession>
<dbReference type="InterPro" id="IPR039901">
    <property type="entry name" value="Kdotransferase"/>
</dbReference>
<dbReference type="InterPro" id="IPR003616">
    <property type="entry name" value="Post-SET_dom"/>
</dbReference>
<dbReference type="Proteomes" id="UP000243217">
    <property type="component" value="Unassembled WGS sequence"/>
</dbReference>
<evidence type="ECO:0000256" key="5">
    <source>
        <dbReference type="PIRSR" id="PIRSR639901-2"/>
    </source>
</evidence>
<dbReference type="AlphaFoldDB" id="A0A1V9ZM99"/>
<organism evidence="8 9">
    <name type="scientific">Thraustotheca clavata</name>
    <dbReference type="NCBI Taxonomy" id="74557"/>
    <lineage>
        <taxon>Eukaryota</taxon>
        <taxon>Sar</taxon>
        <taxon>Stramenopiles</taxon>
        <taxon>Oomycota</taxon>
        <taxon>Saprolegniomycetes</taxon>
        <taxon>Saprolegniales</taxon>
        <taxon>Achlyaceae</taxon>
        <taxon>Thraustotheca</taxon>
    </lineage>
</organism>
<dbReference type="Gene3D" id="3.40.50.2000">
    <property type="entry name" value="Glycogen Phosphorylase B"/>
    <property type="match status" value="1"/>
</dbReference>
<dbReference type="InterPro" id="IPR046341">
    <property type="entry name" value="SET_dom_sf"/>
</dbReference>
<dbReference type="EMBL" id="JNBS01001826">
    <property type="protein sequence ID" value="OQR99114.1"/>
    <property type="molecule type" value="Genomic_DNA"/>
</dbReference>